<evidence type="ECO:0000256" key="3">
    <source>
        <dbReference type="ARBA" id="ARBA00022519"/>
    </source>
</evidence>
<feature type="transmembrane region" description="Helical" evidence="7">
    <location>
        <begin position="112"/>
        <end position="130"/>
    </location>
</feature>
<evidence type="ECO:0000313" key="10">
    <source>
        <dbReference type="Proteomes" id="UP000248887"/>
    </source>
</evidence>
<keyword evidence="5 7" id="KW-1133">Transmembrane helix</keyword>
<keyword evidence="2" id="KW-1003">Cell membrane</keyword>
<feature type="transmembrane region" description="Helical" evidence="7">
    <location>
        <begin position="254"/>
        <end position="272"/>
    </location>
</feature>
<feature type="transmembrane region" description="Helical" evidence="7">
    <location>
        <begin position="57"/>
        <end position="76"/>
    </location>
</feature>
<dbReference type="InterPro" id="IPR004681">
    <property type="entry name" value="TRAP_DctM"/>
</dbReference>
<evidence type="ECO:0000256" key="7">
    <source>
        <dbReference type="RuleBase" id="RU369079"/>
    </source>
</evidence>
<organism evidence="9 10">
    <name type="scientific">Ancylobacter novellus</name>
    <name type="common">Thiobacillus novellus</name>
    <dbReference type="NCBI Taxonomy" id="921"/>
    <lineage>
        <taxon>Bacteria</taxon>
        <taxon>Pseudomonadati</taxon>
        <taxon>Pseudomonadota</taxon>
        <taxon>Alphaproteobacteria</taxon>
        <taxon>Hyphomicrobiales</taxon>
        <taxon>Xanthobacteraceae</taxon>
        <taxon>Ancylobacter</taxon>
    </lineage>
</organism>
<keyword evidence="3 7" id="KW-0997">Cell inner membrane</keyword>
<dbReference type="AlphaFoldDB" id="A0A2W5SK32"/>
<evidence type="ECO:0000256" key="4">
    <source>
        <dbReference type="ARBA" id="ARBA00022692"/>
    </source>
</evidence>
<sequence length="442" mass="47391">MFLSDPALGILMLVLFLVFLMLGFPIAFTLMALGVGFGYFTQGDSIFNLFVQRTYSVMANDVLISIPLFLFMGYVIERANILDRLFRSIQLAAGWIPGSLAVATLITCALFATATGIVGAVVTLMGLLAFPAMLRAGYSTKLASGVVCAGGCLGILIPPSVMLILYGATAGVSVVKLYAAAFIPGITLASMYIAYVIIRVMLNPSLAPKLPMEERNVPAGEIAWALLTSFLPLVLLIVSVLGCIIFGLATPSEAAAIGAMGAILLALAYRTFSAEKLKDSVFLTARASAMVCWLFVGSAVFSAVFALLGGQRVVEEFIMGLDLSPVAFLLLTQLIIFVLGWPLEWTEIIVIFLPIFLPLLDHFGIDPIFFGVLVALNLQTSFLSPPVAMAPFYLKGVAPKHVSIDEIFAGVMPFIFIVILAMGMLYVFPGFALWLPNYLYGG</sequence>
<evidence type="ECO:0000259" key="8">
    <source>
        <dbReference type="Pfam" id="PF06808"/>
    </source>
</evidence>
<accession>A0A2W5SK32</accession>
<comment type="subcellular location">
    <subcellularLocation>
        <location evidence="1 7">Cell inner membrane</location>
        <topology evidence="1 7">Multi-pass membrane protein</topology>
    </subcellularLocation>
</comment>
<dbReference type="PANTHER" id="PTHR33362">
    <property type="entry name" value="SIALIC ACID TRAP TRANSPORTER PERMEASE PROTEIN SIAT-RELATED"/>
    <property type="match status" value="1"/>
</dbReference>
<evidence type="ECO:0000313" key="9">
    <source>
        <dbReference type="EMBL" id="PZQ79953.1"/>
    </source>
</evidence>
<dbReference type="Proteomes" id="UP000248887">
    <property type="component" value="Unassembled WGS sequence"/>
</dbReference>
<dbReference type="PIRSF" id="PIRSF006066">
    <property type="entry name" value="HI0050"/>
    <property type="match status" value="1"/>
</dbReference>
<reference evidence="9 10" key="1">
    <citation type="submission" date="2017-08" db="EMBL/GenBank/DDBJ databases">
        <title>Infants hospitalized years apart are colonized by the same room-sourced microbial strains.</title>
        <authorList>
            <person name="Brooks B."/>
            <person name="Olm M.R."/>
            <person name="Firek B.A."/>
            <person name="Baker R."/>
            <person name="Thomas B.C."/>
            <person name="Morowitz M.J."/>
            <person name="Banfield J.F."/>
        </authorList>
    </citation>
    <scope>NUCLEOTIDE SEQUENCE [LARGE SCALE GENOMIC DNA]</scope>
    <source>
        <strain evidence="9">S2_005_001_R2_27</strain>
    </source>
</reference>
<feature type="transmembrane region" description="Helical" evidence="7">
    <location>
        <begin position="178"/>
        <end position="202"/>
    </location>
</feature>
<feature type="transmembrane region" description="Helical" evidence="7">
    <location>
        <begin position="328"/>
        <end position="356"/>
    </location>
</feature>
<dbReference type="Pfam" id="PF06808">
    <property type="entry name" value="DctM"/>
    <property type="match status" value="1"/>
</dbReference>
<dbReference type="InterPro" id="IPR010656">
    <property type="entry name" value="DctM"/>
</dbReference>
<feature type="transmembrane region" description="Helical" evidence="7">
    <location>
        <begin position="368"/>
        <end position="394"/>
    </location>
</feature>
<dbReference type="GO" id="GO:0022857">
    <property type="term" value="F:transmembrane transporter activity"/>
    <property type="evidence" value="ECO:0007669"/>
    <property type="project" value="UniProtKB-UniRule"/>
</dbReference>
<feature type="transmembrane region" description="Helical" evidence="7">
    <location>
        <begin position="223"/>
        <end position="248"/>
    </location>
</feature>
<evidence type="ECO:0000256" key="5">
    <source>
        <dbReference type="ARBA" id="ARBA00022989"/>
    </source>
</evidence>
<feature type="transmembrane region" description="Helical" evidence="7">
    <location>
        <begin position="284"/>
        <end position="308"/>
    </location>
</feature>
<gene>
    <name evidence="9" type="ORF">DI549_18605</name>
</gene>
<name>A0A2W5SK32_ANCNO</name>
<comment type="subunit">
    <text evidence="7">The complex comprises the extracytoplasmic solute receptor protein and the two transmembrane proteins.</text>
</comment>
<dbReference type="GO" id="GO:0005886">
    <property type="term" value="C:plasma membrane"/>
    <property type="evidence" value="ECO:0007669"/>
    <property type="project" value="UniProtKB-SubCell"/>
</dbReference>
<protein>
    <recommendedName>
        <fullName evidence="7">TRAP transporter large permease protein</fullName>
    </recommendedName>
</protein>
<keyword evidence="4 7" id="KW-0812">Transmembrane</keyword>
<feature type="transmembrane region" description="Helical" evidence="7">
    <location>
        <begin position="414"/>
        <end position="435"/>
    </location>
</feature>
<dbReference type="PANTHER" id="PTHR33362:SF7">
    <property type="entry name" value="SLL1103 PROTEIN"/>
    <property type="match status" value="1"/>
</dbReference>
<comment type="similarity">
    <text evidence="7">Belongs to the TRAP transporter large permease family.</text>
</comment>
<evidence type="ECO:0000256" key="1">
    <source>
        <dbReference type="ARBA" id="ARBA00004429"/>
    </source>
</evidence>
<dbReference type="NCBIfam" id="TIGR00786">
    <property type="entry name" value="dctM"/>
    <property type="match status" value="1"/>
</dbReference>
<evidence type="ECO:0000256" key="6">
    <source>
        <dbReference type="ARBA" id="ARBA00023136"/>
    </source>
</evidence>
<feature type="transmembrane region" description="Helical" evidence="7">
    <location>
        <begin position="88"/>
        <end position="106"/>
    </location>
</feature>
<keyword evidence="7" id="KW-0813">Transport</keyword>
<dbReference type="EMBL" id="QFQD01000075">
    <property type="protein sequence ID" value="PZQ79953.1"/>
    <property type="molecule type" value="Genomic_DNA"/>
</dbReference>
<feature type="transmembrane region" description="Helical" evidence="7">
    <location>
        <begin position="142"/>
        <end position="166"/>
    </location>
</feature>
<evidence type="ECO:0000256" key="2">
    <source>
        <dbReference type="ARBA" id="ARBA00022475"/>
    </source>
</evidence>
<comment type="caution">
    <text evidence="9">The sequence shown here is derived from an EMBL/GenBank/DDBJ whole genome shotgun (WGS) entry which is preliminary data.</text>
</comment>
<feature type="domain" description="TRAP C4-dicarboxylate transport system permease DctM subunit" evidence="8">
    <location>
        <begin position="13"/>
        <end position="430"/>
    </location>
</feature>
<comment type="function">
    <text evidence="7">Part of the tripartite ATP-independent periplasmic (TRAP) transport system.</text>
</comment>
<proteinExistence type="inferred from homology"/>
<feature type="transmembrane region" description="Helical" evidence="7">
    <location>
        <begin position="7"/>
        <end position="37"/>
    </location>
</feature>
<keyword evidence="6 7" id="KW-0472">Membrane</keyword>